<dbReference type="InterPro" id="IPR012910">
    <property type="entry name" value="Plug_dom"/>
</dbReference>
<dbReference type="InterPro" id="IPR000531">
    <property type="entry name" value="Beta-barrel_TonB"/>
</dbReference>
<reference evidence="9" key="1">
    <citation type="journal article" date="2015" name="Nature">
        <title>Complex archaea that bridge the gap between prokaryotes and eukaryotes.</title>
        <authorList>
            <person name="Spang A."/>
            <person name="Saw J.H."/>
            <person name="Jorgensen S.L."/>
            <person name="Zaremba-Niedzwiedzka K."/>
            <person name="Martijn J."/>
            <person name="Lind A.E."/>
            <person name="van Eijk R."/>
            <person name="Schleper C."/>
            <person name="Guy L."/>
            <person name="Ettema T.J."/>
        </authorList>
    </citation>
    <scope>NUCLEOTIDE SEQUENCE</scope>
</reference>
<sequence>MKKYYVFLVLCVCALSSVFAQTIVQGTVVSKVDGMPLPAASIIPNGETANGVATDFDGVFSIELNESEGTLVVSSIGFGSVEVSYSGNQTLQIELDEQANSLDEVVLIGYGTARKGDITSSISQVDGIETIASRPVSSFTDFLQGNVAGVTVMQQGGDPTSSGQIVIRGYGSISNESPLTVVDGVPYYGPAINPQDIASVSVLKDAAAAAIYGAQAASGVIVIQTKKGKKGKPRISLDLYGGIQSAEGLPTPLNAEQQASVYNLAAANGGTSPQAAHDAAQNPWGQTTRTNWMDEIFRSAALVNTNINISGATDNVNYMTSFGYNSKEGVLVGTKSDRYSFRLKSDLSLSDKVTIGENVYYSITEAVGTNTSSGYSGTIMNALYFPSAAPVRDENGLFHGVVPFDLSQFAGAYGDVYNPVALLLRPTTTSPTNFINAQVYLDYEIIEGLKFRTSFAHSTSHNEYKSFVPRVPELGRTNLTNSLTQSNSTTNRRVWDNQLTYAKSFGNHNLDVTAIYSSQFTNYESLTQRAEIFSSEEPFNQYLSNAADQKEPVTDVYEDALTSAIGRVTYNYDNKYFATASVRRDETSRLALDNQSDIFPAVSVGWRISDENFFKVDKINDLKFRASWGQIGNINSVGYYSFDVPLGSQTLIIGEDGLSNDKGVYARQQSNPDLIWETSESIDIGVDAMAFDNRLSVTFDYFQKTTFDMILEGLEDKHQGTDAPFVNGGEVKNVGVELSLAYSDKIGEFNYTVRANAAMLENTLENLDGYNNSGIDFVSHDDYQVRDALRPYRSTVGEALRSHYLVPYVSVFQSQAEINNYANDGVLIQPNAVPGDLKFQDTDNDGDIDNDDRVYHGSYQPDLTYSFNFSANYKGFDASLILQGVAGVEAFNGYKYAAYNASLQGYNLDSRVLDAWTASNTNTGIPRISTTDNNNNFGTQSTWYLEDASYLRFKNVTFGYSFPNYVMDSLLNGSSLRVYVSAENLFTITDYTGIDPEVGGIGLDVAQYPLSRTISAGLSLKL</sequence>
<evidence type="ECO:0000256" key="1">
    <source>
        <dbReference type="ARBA" id="ARBA00004571"/>
    </source>
</evidence>
<dbReference type="SUPFAM" id="SSF56935">
    <property type="entry name" value="Porins"/>
    <property type="match status" value="1"/>
</dbReference>
<evidence type="ECO:0008006" key="10">
    <source>
        <dbReference type="Google" id="ProtNLM"/>
    </source>
</evidence>
<evidence type="ECO:0000256" key="4">
    <source>
        <dbReference type="ARBA" id="ARBA00023077"/>
    </source>
</evidence>
<keyword evidence="6" id="KW-0998">Cell outer membrane</keyword>
<feature type="domain" description="TonB-dependent receptor-like beta-barrel" evidence="7">
    <location>
        <begin position="412"/>
        <end position="759"/>
    </location>
</feature>
<protein>
    <recommendedName>
        <fullName evidence="10">TonB-dependent receptor plug domain-containing protein</fullName>
    </recommendedName>
</protein>
<keyword evidence="2" id="KW-0813">Transport</keyword>
<evidence type="ECO:0000256" key="2">
    <source>
        <dbReference type="ARBA" id="ARBA00022448"/>
    </source>
</evidence>
<organism evidence="9">
    <name type="scientific">marine sediment metagenome</name>
    <dbReference type="NCBI Taxonomy" id="412755"/>
    <lineage>
        <taxon>unclassified sequences</taxon>
        <taxon>metagenomes</taxon>
        <taxon>ecological metagenomes</taxon>
    </lineage>
</organism>
<evidence type="ECO:0000313" key="9">
    <source>
        <dbReference type="EMBL" id="KKN83401.1"/>
    </source>
</evidence>
<keyword evidence="3" id="KW-0812">Transmembrane</keyword>
<dbReference type="PROSITE" id="PS52016">
    <property type="entry name" value="TONB_DEPENDENT_REC_3"/>
    <property type="match status" value="1"/>
</dbReference>
<dbReference type="Pfam" id="PF13715">
    <property type="entry name" value="CarbopepD_reg_2"/>
    <property type="match status" value="1"/>
</dbReference>
<dbReference type="EMBL" id="LAZR01000185">
    <property type="protein sequence ID" value="KKN83401.1"/>
    <property type="molecule type" value="Genomic_DNA"/>
</dbReference>
<comment type="caution">
    <text evidence="9">The sequence shown here is derived from an EMBL/GenBank/DDBJ whole genome shotgun (WGS) entry which is preliminary data.</text>
</comment>
<dbReference type="SUPFAM" id="SSF49464">
    <property type="entry name" value="Carboxypeptidase regulatory domain-like"/>
    <property type="match status" value="1"/>
</dbReference>
<dbReference type="NCBIfam" id="TIGR04056">
    <property type="entry name" value="OMP_RagA_SusC"/>
    <property type="match status" value="1"/>
</dbReference>
<dbReference type="Pfam" id="PF07715">
    <property type="entry name" value="Plug"/>
    <property type="match status" value="1"/>
</dbReference>
<evidence type="ECO:0000256" key="5">
    <source>
        <dbReference type="ARBA" id="ARBA00023136"/>
    </source>
</evidence>
<dbReference type="InterPro" id="IPR023997">
    <property type="entry name" value="TonB-dep_OMP_SusC/RagA_CS"/>
</dbReference>
<dbReference type="InterPro" id="IPR036942">
    <property type="entry name" value="Beta-barrel_TonB_sf"/>
</dbReference>
<evidence type="ECO:0000259" key="8">
    <source>
        <dbReference type="Pfam" id="PF07715"/>
    </source>
</evidence>
<evidence type="ECO:0000256" key="3">
    <source>
        <dbReference type="ARBA" id="ARBA00022692"/>
    </source>
</evidence>
<evidence type="ECO:0000256" key="6">
    <source>
        <dbReference type="ARBA" id="ARBA00023237"/>
    </source>
</evidence>
<dbReference type="AlphaFoldDB" id="A0A0F9WC59"/>
<evidence type="ECO:0000259" key="7">
    <source>
        <dbReference type="Pfam" id="PF00593"/>
    </source>
</evidence>
<name>A0A0F9WC59_9ZZZZ</name>
<dbReference type="GO" id="GO:0009279">
    <property type="term" value="C:cell outer membrane"/>
    <property type="evidence" value="ECO:0007669"/>
    <property type="project" value="UniProtKB-SubCell"/>
</dbReference>
<keyword evidence="5" id="KW-0472">Membrane</keyword>
<keyword evidence="4" id="KW-0798">TonB box</keyword>
<dbReference type="NCBIfam" id="TIGR04057">
    <property type="entry name" value="SusC_RagA_signa"/>
    <property type="match status" value="1"/>
</dbReference>
<comment type="subcellular location">
    <subcellularLocation>
        <location evidence="1">Cell outer membrane</location>
        <topology evidence="1">Multi-pass membrane protein</topology>
    </subcellularLocation>
</comment>
<dbReference type="InterPro" id="IPR039426">
    <property type="entry name" value="TonB-dep_rcpt-like"/>
</dbReference>
<dbReference type="Gene3D" id="2.40.170.20">
    <property type="entry name" value="TonB-dependent receptor, beta-barrel domain"/>
    <property type="match status" value="1"/>
</dbReference>
<dbReference type="Gene3D" id="2.170.130.10">
    <property type="entry name" value="TonB-dependent receptor, plug domain"/>
    <property type="match status" value="1"/>
</dbReference>
<dbReference type="Gene3D" id="2.60.40.1120">
    <property type="entry name" value="Carboxypeptidase-like, regulatory domain"/>
    <property type="match status" value="1"/>
</dbReference>
<accession>A0A0F9WC59</accession>
<dbReference type="InterPro" id="IPR008969">
    <property type="entry name" value="CarboxyPept-like_regulatory"/>
</dbReference>
<dbReference type="Pfam" id="PF00593">
    <property type="entry name" value="TonB_dep_Rec_b-barrel"/>
    <property type="match status" value="1"/>
</dbReference>
<proteinExistence type="predicted"/>
<feature type="domain" description="TonB-dependent receptor plug" evidence="8">
    <location>
        <begin position="117"/>
        <end position="220"/>
    </location>
</feature>
<dbReference type="InterPro" id="IPR037066">
    <property type="entry name" value="Plug_dom_sf"/>
</dbReference>
<dbReference type="InterPro" id="IPR023996">
    <property type="entry name" value="TonB-dep_OMP_SusC/RagA"/>
</dbReference>
<gene>
    <name evidence="9" type="ORF">LCGC14_0299360</name>
</gene>